<evidence type="ECO:0000313" key="3">
    <source>
        <dbReference type="Proteomes" id="UP001321477"/>
    </source>
</evidence>
<reference evidence="3" key="1">
    <citation type="journal article" date="2019" name="Int. J. Syst. Evol. Microbiol.">
        <title>The Global Catalogue of Microorganisms (GCM) 10K type strain sequencing project: providing services to taxonomists for standard genome sequencing and annotation.</title>
        <authorList>
            <consortium name="The Broad Institute Genomics Platform"/>
            <consortium name="The Broad Institute Genome Sequencing Center for Infectious Disease"/>
            <person name="Wu L."/>
            <person name="Ma J."/>
        </authorList>
    </citation>
    <scope>NUCLEOTIDE SEQUENCE [LARGE SCALE GENOMIC DNA]</scope>
    <source>
        <strain evidence="3">NBRC 109019</strain>
    </source>
</reference>
<keyword evidence="3" id="KW-1185">Reference proteome</keyword>
<feature type="region of interest" description="Disordered" evidence="1">
    <location>
        <begin position="1"/>
        <end position="41"/>
    </location>
</feature>
<dbReference type="EMBL" id="AP027734">
    <property type="protein sequence ID" value="BDZ53643.1"/>
    <property type="molecule type" value="Genomic_DNA"/>
</dbReference>
<protein>
    <recommendedName>
        <fullName evidence="4">Iron ABC transporter ATP-binding protein</fullName>
    </recommendedName>
</protein>
<dbReference type="RefSeq" id="WP_286329378.1">
    <property type="nucleotide sequence ID" value="NZ_AP027734.1"/>
</dbReference>
<proteinExistence type="predicted"/>
<gene>
    <name evidence="2" type="ORF">GCM10025870_07160</name>
</gene>
<dbReference type="Proteomes" id="UP001321477">
    <property type="component" value="Chromosome"/>
</dbReference>
<name>A0ABM8GYS3_9MICO</name>
<accession>A0ABM8GYS3</accession>
<evidence type="ECO:0008006" key="4">
    <source>
        <dbReference type="Google" id="ProtNLM"/>
    </source>
</evidence>
<evidence type="ECO:0000313" key="2">
    <source>
        <dbReference type="EMBL" id="BDZ53643.1"/>
    </source>
</evidence>
<feature type="compositionally biased region" description="Low complexity" evidence="1">
    <location>
        <begin position="16"/>
        <end position="30"/>
    </location>
</feature>
<organism evidence="2 3">
    <name type="scientific">Agromyces marinus</name>
    <dbReference type="NCBI Taxonomy" id="1389020"/>
    <lineage>
        <taxon>Bacteria</taxon>
        <taxon>Bacillati</taxon>
        <taxon>Actinomycetota</taxon>
        <taxon>Actinomycetes</taxon>
        <taxon>Micrococcales</taxon>
        <taxon>Microbacteriaceae</taxon>
        <taxon>Agromyces</taxon>
    </lineage>
</organism>
<evidence type="ECO:0000256" key="1">
    <source>
        <dbReference type="SAM" id="MobiDB-lite"/>
    </source>
</evidence>
<sequence length="181" mass="18587">MHRRGRRPVGVPAPPAATTGAPAPTGSAAPEPTPEPTEEPVPFDVACTEILTSDQVYAFNPNYGTAPDYAPTSATLRDAVAAEGTACGWSNQTSGEVIEVAVATLPEQAYERRVGDAALESNAVPTYGTPPEVEGFFRQSGGVGQAQVFTGGMWIVVESGALFEPGDAQGLIADVVANVTG</sequence>